<dbReference type="InterPro" id="IPR001878">
    <property type="entry name" value="Znf_CCHC"/>
</dbReference>
<keyword evidence="1" id="KW-0863">Zinc-finger</keyword>
<protein>
    <submittedName>
        <fullName evidence="6">Uncharacterized protein</fullName>
    </submittedName>
</protein>
<dbReference type="PROSITE" id="PS50158">
    <property type="entry name" value="ZF_CCHC"/>
    <property type="match status" value="1"/>
</dbReference>
<comment type="caution">
    <text evidence="6">The sequence shown here is derived from an EMBL/GenBank/DDBJ whole genome shotgun (WGS) entry which is preliminary data.</text>
</comment>
<dbReference type="EMBL" id="JAKOGI010000023">
    <property type="protein sequence ID" value="KAJ8449244.1"/>
    <property type="molecule type" value="Genomic_DNA"/>
</dbReference>
<dbReference type="PANTHER" id="PTHR48038">
    <property type="entry name" value="RIBONUCLEOPROTEIN RB97D"/>
    <property type="match status" value="1"/>
</dbReference>
<keyword evidence="7" id="KW-1185">Reference proteome</keyword>
<keyword evidence="1" id="KW-0479">Metal-binding</keyword>
<evidence type="ECO:0000259" key="4">
    <source>
        <dbReference type="PROSITE" id="PS50102"/>
    </source>
</evidence>
<evidence type="ECO:0000256" key="3">
    <source>
        <dbReference type="SAM" id="MobiDB-lite"/>
    </source>
</evidence>
<dbReference type="SMART" id="SM00360">
    <property type="entry name" value="RRM"/>
    <property type="match status" value="1"/>
</dbReference>
<dbReference type="InterPro" id="IPR035979">
    <property type="entry name" value="RBD_domain_sf"/>
</dbReference>
<dbReference type="CDD" id="cd00590">
    <property type="entry name" value="RRM_SF"/>
    <property type="match status" value="1"/>
</dbReference>
<dbReference type="InterPro" id="IPR012677">
    <property type="entry name" value="Nucleotide-bd_a/b_plait_sf"/>
</dbReference>
<evidence type="ECO:0000256" key="2">
    <source>
        <dbReference type="PROSITE-ProRule" id="PRU00176"/>
    </source>
</evidence>
<feature type="region of interest" description="Disordered" evidence="3">
    <location>
        <begin position="164"/>
        <end position="227"/>
    </location>
</feature>
<dbReference type="AlphaFoldDB" id="A0A9Q1KUN9"/>
<dbReference type="Pfam" id="PF00098">
    <property type="entry name" value="zf-CCHC"/>
    <property type="match status" value="1"/>
</dbReference>
<feature type="compositionally biased region" description="Basic and acidic residues" evidence="3">
    <location>
        <begin position="274"/>
        <end position="291"/>
    </location>
</feature>
<feature type="domain" description="RRM" evidence="4">
    <location>
        <begin position="1"/>
        <end position="70"/>
    </location>
</feature>
<evidence type="ECO:0000256" key="1">
    <source>
        <dbReference type="PROSITE-ProRule" id="PRU00047"/>
    </source>
</evidence>
<feature type="compositionally biased region" description="Basic and acidic residues" evidence="3">
    <location>
        <begin position="180"/>
        <end position="203"/>
    </location>
</feature>
<organism evidence="6 7">
    <name type="scientific">Carnegiea gigantea</name>
    <dbReference type="NCBI Taxonomy" id="171969"/>
    <lineage>
        <taxon>Eukaryota</taxon>
        <taxon>Viridiplantae</taxon>
        <taxon>Streptophyta</taxon>
        <taxon>Embryophyta</taxon>
        <taxon>Tracheophyta</taxon>
        <taxon>Spermatophyta</taxon>
        <taxon>Magnoliopsida</taxon>
        <taxon>eudicotyledons</taxon>
        <taxon>Gunneridae</taxon>
        <taxon>Pentapetalae</taxon>
        <taxon>Caryophyllales</taxon>
        <taxon>Cactineae</taxon>
        <taxon>Cactaceae</taxon>
        <taxon>Cactoideae</taxon>
        <taxon>Echinocereeae</taxon>
        <taxon>Carnegiea</taxon>
    </lineage>
</organism>
<dbReference type="Gene3D" id="3.30.70.330">
    <property type="match status" value="1"/>
</dbReference>
<evidence type="ECO:0000313" key="6">
    <source>
        <dbReference type="EMBL" id="KAJ8449244.1"/>
    </source>
</evidence>
<evidence type="ECO:0000259" key="5">
    <source>
        <dbReference type="PROSITE" id="PS50158"/>
    </source>
</evidence>
<dbReference type="GO" id="GO:0008270">
    <property type="term" value="F:zinc ion binding"/>
    <property type="evidence" value="ECO:0007669"/>
    <property type="project" value="UniProtKB-KW"/>
</dbReference>
<feature type="domain" description="CCHC-type" evidence="5">
    <location>
        <begin position="239"/>
        <end position="253"/>
    </location>
</feature>
<proteinExistence type="predicted"/>
<dbReference type="SMART" id="SM00343">
    <property type="entry name" value="ZnF_C2HC"/>
    <property type="match status" value="1"/>
</dbReference>
<dbReference type="OrthoDB" id="5970at2759"/>
<dbReference type="PROSITE" id="PS50102">
    <property type="entry name" value="RRM"/>
    <property type="match status" value="1"/>
</dbReference>
<name>A0A9Q1KUN9_9CARY</name>
<feature type="compositionally biased region" description="Polar residues" evidence="3">
    <location>
        <begin position="205"/>
        <end position="214"/>
    </location>
</feature>
<dbReference type="Proteomes" id="UP001153076">
    <property type="component" value="Unassembled WGS sequence"/>
</dbReference>
<evidence type="ECO:0000313" key="7">
    <source>
        <dbReference type="Proteomes" id="UP001153076"/>
    </source>
</evidence>
<keyword evidence="1" id="KW-0862">Zinc</keyword>
<dbReference type="GO" id="GO:0003723">
    <property type="term" value="F:RNA binding"/>
    <property type="evidence" value="ECO:0007669"/>
    <property type="project" value="UniProtKB-UniRule"/>
</dbReference>
<feature type="compositionally biased region" description="Polar residues" evidence="3">
    <location>
        <begin position="324"/>
        <end position="335"/>
    </location>
</feature>
<keyword evidence="2" id="KW-0694">RNA-binding</keyword>
<dbReference type="Pfam" id="PF00076">
    <property type="entry name" value="RRM_1"/>
    <property type="match status" value="1"/>
</dbReference>
<reference evidence="6" key="1">
    <citation type="submission" date="2022-04" db="EMBL/GenBank/DDBJ databases">
        <title>Carnegiea gigantea Genome sequencing and assembly v2.</title>
        <authorList>
            <person name="Copetti D."/>
            <person name="Sanderson M.J."/>
            <person name="Burquez A."/>
            <person name="Wojciechowski M.F."/>
        </authorList>
    </citation>
    <scope>NUCLEOTIDE SEQUENCE</scope>
    <source>
        <strain evidence="6">SGP5-SGP5p</strain>
        <tissue evidence="6">Aerial part</tissue>
    </source>
</reference>
<accession>A0A9Q1KUN9</accession>
<dbReference type="PANTHER" id="PTHR48038:SF2">
    <property type="entry name" value="OS02G0536400 PROTEIN"/>
    <property type="match status" value="1"/>
</dbReference>
<feature type="compositionally biased region" description="Basic and acidic residues" evidence="3">
    <location>
        <begin position="337"/>
        <end position="362"/>
    </location>
</feature>
<feature type="region of interest" description="Disordered" evidence="3">
    <location>
        <begin position="565"/>
        <end position="602"/>
    </location>
</feature>
<dbReference type="SUPFAM" id="SSF54928">
    <property type="entry name" value="RNA-binding domain, RBD"/>
    <property type="match status" value="1"/>
</dbReference>
<feature type="compositionally biased region" description="Basic and acidic residues" evidence="3">
    <location>
        <begin position="215"/>
        <end position="227"/>
    </location>
</feature>
<feature type="region of interest" description="Disordered" evidence="3">
    <location>
        <begin position="274"/>
        <end position="465"/>
    </location>
</feature>
<dbReference type="InterPro" id="IPR000504">
    <property type="entry name" value="RRM_dom"/>
</dbReference>
<feature type="compositionally biased region" description="Low complexity" evidence="3">
    <location>
        <begin position="418"/>
        <end position="439"/>
    </location>
</feature>
<sequence>MSLHLGNLSPHIRKDELERVFQRFGQCTVRLKDGYGFAVFDSRGGAEKALRALKGRKICGQSIHLSWSNRQPKPLGSLSRAHKSCDMQYGRISGRVDNNIRRNFSESCRDYTVSNKRPDNGGVRHRTVAIRDHRGRFNHNNEELEHFHHKEEFLDEDSCVEPNHADNGRWGDQVDNPQDINRDAEEGGFDRYEPDCVDNREEYENSSLGNTEGSPSREKLIDKSNRVHHADSVRGHCTCFKCGAAGHKMRDCPLKDALHGKSLHCFGHRHDIETNSRRREQGGVEGPESRPRGRLQPSNRNSRSPRRDEANGKPSHSARDGANGRSSPVGNACNRTKTKDYNRKRQRERDDQIVEMLDDKKSKSLASSHLRYDHTSPHLGTHSKSVRASPDSILRSRSVSPVHYSPSANSRSKTRSNRSGFISIKSKSRSGSSSPLSSLCISHGGSLPSSPNKEEKDLNASYVSVPNHEVKEKLTDVCKEHEPGTADKKISTDTKAEAGLVGYIENSSCQLEEDLIERQQLELDLKDENATSVNSANLSWNRSLGDQMPQFQEVLPERQQLEYESRKNSLQIGDVPGRNEGLANASEVQDDRKMDQSLDGNSGSSVVPLVSCEVEISCPSSVEQGHSDTAGGQPSAEKLTSVELENGNCLKSLEPVYESALKGPFKACVGSHMSISAEELCRVLKHYGLKHPEEDEQKLGARDYFGSARLWPWALIYYRRQKKGPVSAENYAKRIAQNKEFGIIDKYIRSSSGWGFRMTKTGDFDMELESGFVTPVPGFY</sequence>
<gene>
    <name evidence="6" type="ORF">Cgig2_021708</name>
</gene>